<protein>
    <submittedName>
        <fullName evidence="1">Uncharacterized protein</fullName>
    </submittedName>
</protein>
<dbReference type="RefSeq" id="XP_024720381.1">
    <property type="nucleotide sequence ID" value="XM_024865171.1"/>
</dbReference>
<name>A0A2T3B0H7_AMORE</name>
<dbReference type="AlphaFoldDB" id="A0A2T3B0H7"/>
<dbReference type="GeneID" id="36573252"/>
<keyword evidence="2" id="KW-1185">Reference proteome</keyword>
<gene>
    <name evidence="1" type="ORF">M430DRAFT_249628</name>
</gene>
<reference evidence="1 2" key="1">
    <citation type="journal article" date="2018" name="New Phytol.">
        <title>Comparative genomics and transcriptomics depict ericoid mycorrhizal fungi as versatile saprotrophs and plant mutualists.</title>
        <authorList>
            <person name="Martino E."/>
            <person name="Morin E."/>
            <person name="Grelet G.A."/>
            <person name="Kuo A."/>
            <person name="Kohler A."/>
            <person name="Daghino S."/>
            <person name="Barry K.W."/>
            <person name="Cichocki N."/>
            <person name="Clum A."/>
            <person name="Dockter R.B."/>
            <person name="Hainaut M."/>
            <person name="Kuo R.C."/>
            <person name="LaButti K."/>
            <person name="Lindahl B.D."/>
            <person name="Lindquist E.A."/>
            <person name="Lipzen A."/>
            <person name="Khouja H.R."/>
            <person name="Magnuson J."/>
            <person name="Murat C."/>
            <person name="Ohm R.A."/>
            <person name="Singer S.W."/>
            <person name="Spatafora J.W."/>
            <person name="Wang M."/>
            <person name="Veneault-Fourrey C."/>
            <person name="Henrissat B."/>
            <person name="Grigoriev I.V."/>
            <person name="Martin F.M."/>
            <person name="Perotto S."/>
        </authorList>
    </citation>
    <scope>NUCLEOTIDE SEQUENCE [LARGE SCALE GENOMIC DNA]</scope>
    <source>
        <strain evidence="1 2">ATCC 22711</strain>
    </source>
</reference>
<sequence length="77" mass="8541">MYEERCEGCAIGEETSALRCTCSDAGMASGVGAKAFYDGFVRSFLFIFIYIHVMQGLPRYAGLADLWVAGSWFVQLR</sequence>
<organism evidence="1 2">
    <name type="scientific">Amorphotheca resinae ATCC 22711</name>
    <dbReference type="NCBI Taxonomy" id="857342"/>
    <lineage>
        <taxon>Eukaryota</taxon>
        <taxon>Fungi</taxon>
        <taxon>Dikarya</taxon>
        <taxon>Ascomycota</taxon>
        <taxon>Pezizomycotina</taxon>
        <taxon>Leotiomycetes</taxon>
        <taxon>Helotiales</taxon>
        <taxon>Amorphothecaceae</taxon>
        <taxon>Amorphotheca</taxon>
    </lineage>
</organism>
<evidence type="ECO:0000313" key="2">
    <source>
        <dbReference type="Proteomes" id="UP000241818"/>
    </source>
</evidence>
<dbReference type="Proteomes" id="UP000241818">
    <property type="component" value="Unassembled WGS sequence"/>
</dbReference>
<proteinExistence type="predicted"/>
<dbReference type="InParanoid" id="A0A2T3B0H7"/>
<accession>A0A2T3B0H7</accession>
<dbReference type="EMBL" id="KZ679012">
    <property type="protein sequence ID" value="PSS16873.1"/>
    <property type="molecule type" value="Genomic_DNA"/>
</dbReference>
<evidence type="ECO:0000313" key="1">
    <source>
        <dbReference type="EMBL" id="PSS16873.1"/>
    </source>
</evidence>